<evidence type="ECO:0000256" key="5">
    <source>
        <dbReference type="ARBA" id="ARBA00022833"/>
    </source>
</evidence>
<sequence length="302" mass="33646">MSTEESTLNGLLHLDAYRLALAKNRQWAIKTAEEDPSLFPKLAAAQHPEILWIGCSDSRCPETAILGLQPGDVFVHRNIANVIHYNDMSSACVIEYAVVYLKVKHIVLCGHTSCGGIAAALANKRLGLLDSWLMPLRHLREQNLYLLNDLNTSEAAEKLAEINVRQGLRTLKENSVVLDAIQERGLKLHGVLYDVGSGILRELDVAESVDVVHSRIIAFKTLRAEMREEEHEMIPYCLDSGVGIIPRSPLARGVLPTPRSTKTSVHAHTDVPIGFTVPTRDQDVDEQIVVVWRSWRERRGSV</sequence>
<protein>
    <recommendedName>
        <fullName evidence="3 10">Carbonic anhydrase</fullName>
        <ecNumber evidence="2 10">4.2.1.1</ecNumber>
    </recommendedName>
    <alternativeName>
        <fullName evidence="7 10">Carbonate dehydratase</fullName>
    </alternativeName>
</protein>
<proteinExistence type="inferred from homology"/>
<dbReference type="GO" id="GO:0034599">
    <property type="term" value="P:cellular response to oxidative stress"/>
    <property type="evidence" value="ECO:0007669"/>
    <property type="project" value="TreeGrafter"/>
</dbReference>
<dbReference type="PROSITE" id="PS00705">
    <property type="entry name" value="PROK_CO2_ANHYDRASE_2"/>
    <property type="match status" value="1"/>
</dbReference>
<dbReference type="AlphaFoldDB" id="A0A1D2JJ51"/>
<dbReference type="InterPro" id="IPR001765">
    <property type="entry name" value="Carbonic_anhydrase"/>
</dbReference>
<accession>A0A1D2JJ51</accession>
<dbReference type="Gene3D" id="3.40.1050.10">
    <property type="entry name" value="Carbonic anhydrase"/>
    <property type="match status" value="1"/>
</dbReference>
<dbReference type="PANTHER" id="PTHR11002">
    <property type="entry name" value="CARBONIC ANHYDRASE"/>
    <property type="match status" value="1"/>
</dbReference>
<dbReference type="InterPro" id="IPR015892">
    <property type="entry name" value="Carbonic_anhydrase_CS"/>
</dbReference>
<reference evidence="11 12" key="1">
    <citation type="submission" date="2016-06" db="EMBL/GenBank/DDBJ databases">
        <authorList>
            <person name="Kjaerup R.B."/>
            <person name="Dalgaard T.S."/>
            <person name="Juul-Madsen H.R."/>
        </authorList>
    </citation>
    <scope>NUCLEOTIDE SEQUENCE [LARGE SCALE GENOMIC DNA]</scope>
    <source>
        <strain evidence="11 12">Pb300</strain>
    </source>
</reference>
<evidence type="ECO:0000313" key="11">
    <source>
        <dbReference type="EMBL" id="ODH38531.1"/>
    </source>
</evidence>
<gene>
    <name evidence="11" type="ORF">ACO22_02295</name>
</gene>
<dbReference type="VEuPathDB" id="FungiDB:PABG_03154"/>
<feature type="binding site" evidence="9">
    <location>
        <position position="57"/>
    </location>
    <ligand>
        <name>Zn(2+)</name>
        <dbReference type="ChEBI" id="CHEBI:29105"/>
    </ligand>
</feature>
<comment type="cofactor">
    <cofactor evidence="9">
        <name>Zn(2+)</name>
        <dbReference type="ChEBI" id="CHEBI:29105"/>
    </cofactor>
    <text evidence="9">Binds 1 zinc ion per subunit.</text>
</comment>
<name>A0A1D2JJ51_PARBR</name>
<evidence type="ECO:0000256" key="8">
    <source>
        <dbReference type="ARBA" id="ARBA00048348"/>
    </source>
</evidence>
<evidence type="ECO:0000256" key="4">
    <source>
        <dbReference type="ARBA" id="ARBA00022723"/>
    </source>
</evidence>
<dbReference type="PANTHER" id="PTHR11002:SF76">
    <property type="entry name" value="CARBONIC ANHYDRASE"/>
    <property type="match status" value="1"/>
</dbReference>
<evidence type="ECO:0000256" key="1">
    <source>
        <dbReference type="ARBA" id="ARBA00006217"/>
    </source>
</evidence>
<feature type="binding site" evidence="9">
    <location>
        <position position="114"/>
    </location>
    <ligand>
        <name>Zn(2+)</name>
        <dbReference type="ChEBI" id="CHEBI:29105"/>
    </ligand>
</feature>
<dbReference type="EMBL" id="LZYO01000068">
    <property type="protein sequence ID" value="ODH38531.1"/>
    <property type="molecule type" value="Genomic_DNA"/>
</dbReference>
<comment type="similarity">
    <text evidence="1 10">Belongs to the beta-class carbonic anhydrase family.</text>
</comment>
<evidence type="ECO:0000256" key="9">
    <source>
        <dbReference type="PIRSR" id="PIRSR601765-1"/>
    </source>
</evidence>
<dbReference type="GO" id="GO:0008270">
    <property type="term" value="F:zinc ion binding"/>
    <property type="evidence" value="ECO:0007669"/>
    <property type="project" value="UniProtKB-UniRule"/>
</dbReference>
<dbReference type="EC" id="4.2.1.1" evidence="2 10"/>
<dbReference type="SMART" id="SM00947">
    <property type="entry name" value="Pro_CA"/>
    <property type="match status" value="1"/>
</dbReference>
<dbReference type="SUPFAM" id="SSF53056">
    <property type="entry name" value="beta-carbonic anhydrase, cab"/>
    <property type="match status" value="1"/>
</dbReference>
<keyword evidence="4 9" id="KW-0479">Metal-binding</keyword>
<comment type="caution">
    <text evidence="11">The sequence shown here is derived from an EMBL/GenBank/DDBJ whole genome shotgun (WGS) entry which is preliminary data.</text>
</comment>
<comment type="catalytic activity">
    <reaction evidence="8 10">
        <text>hydrogencarbonate + H(+) = CO2 + H2O</text>
        <dbReference type="Rhea" id="RHEA:10748"/>
        <dbReference type="ChEBI" id="CHEBI:15377"/>
        <dbReference type="ChEBI" id="CHEBI:15378"/>
        <dbReference type="ChEBI" id="CHEBI:16526"/>
        <dbReference type="ChEBI" id="CHEBI:17544"/>
        <dbReference type="EC" id="4.2.1.1"/>
    </reaction>
</comment>
<organism evidence="11 12">
    <name type="scientific">Paracoccidioides brasiliensis</name>
    <dbReference type="NCBI Taxonomy" id="121759"/>
    <lineage>
        <taxon>Eukaryota</taxon>
        <taxon>Fungi</taxon>
        <taxon>Dikarya</taxon>
        <taxon>Ascomycota</taxon>
        <taxon>Pezizomycotina</taxon>
        <taxon>Eurotiomycetes</taxon>
        <taxon>Eurotiomycetidae</taxon>
        <taxon>Onygenales</taxon>
        <taxon>Ajellomycetaceae</taxon>
        <taxon>Paracoccidioides</taxon>
    </lineage>
</organism>
<feature type="binding site" evidence="9">
    <location>
        <position position="55"/>
    </location>
    <ligand>
        <name>Zn(2+)</name>
        <dbReference type="ChEBI" id="CHEBI:29105"/>
    </ligand>
</feature>
<dbReference type="GO" id="GO:0015976">
    <property type="term" value="P:carbon utilization"/>
    <property type="evidence" value="ECO:0007669"/>
    <property type="project" value="InterPro"/>
</dbReference>
<dbReference type="InterPro" id="IPR036812">
    <property type="entry name" value="NAD(P)_OxRdtase_dom_sf"/>
</dbReference>
<evidence type="ECO:0000256" key="10">
    <source>
        <dbReference type="RuleBase" id="RU003956"/>
    </source>
</evidence>
<feature type="binding site" evidence="9">
    <location>
        <position position="111"/>
    </location>
    <ligand>
        <name>Zn(2+)</name>
        <dbReference type="ChEBI" id="CHEBI:29105"/>
    </ligand>
</feature>
<comment type="function">
    <text evidence="10">Reversible hydration of carbon dioxide.</text>
</comment>
<dbReference type="GO" id="GO:0004089">
    <property type="term" value="F:carbonate dehydratase activity"/>
    <property type="evidence" value="ECO:0007669"/>
    <property type="project" value="UniProtKB-UniRule"/>
</dbReference>
<evidence type="ECO:0000256" key="7">
    <source>
        <dbReference type="ARBA" id="ARBA00031969"/>
    </source>
</evidence>
<dbReference type="VEuPathDB" id="FungiDB:PABG_03153"/>
<dbReference type="GO" id="GO:0005737">
    <property type="term" value="C:cytoplasm"/>
    <property type="evidence" value="ECO:0007669"/>
    <property type="project" value="TreeGrafter"/>
</dbReference>
<dbReference type="GO" id="GO:0071244">
    <property type="term" value="P:cellular response to carbon dioxide"/>
    <property type="evidence" value="ECO:0007669"/>
    <property type="project" value="TreeGrafter"/>
</dbReference>
<dbReference type="VEuPathDB" id="FungiDB:PADG_01698"/>
<dbReference type="FunFam" id="3.40.1050.10:FF:000001">
    <property type="entry name" value="Carbonic anhydrase"/>
    <property type="match status" value="1"/>
</dbReference>
<evidence type="ECO:0000256" key="2">
    <source>
        <dbReference type="ARBA" id="ARBA00012925"/>
    </source>
</evidence>
<dbReference type="CDD" id="cd00883">
    <property type="entry name" value="beta_CA_cladeA"/>
    <property type="match status" value="1"/>
</dbReference>
<dbReference type="SUPFAM" id="SSF51430">
    <property type="entry name" value="NAD(P)-linked oxidoreductase"/>
    <property type="match status" value="1"/>
</dbReference>
<dbReference type="Pfam" id="PF00484">
    <property type="entry name" value="Pro_CA"/>
    <property type="match status" value="1"/>
</dbReference>
<keyword evidence="6 10" id="KW-0456">Lyase</keyword>
<keyword evidence="5 9" id="KW-0862">Zinc</keyword>
<evidence type="ECO:0000256" key="6">
    <source>
        <dbReference type="ARBA" id="ARBA00023239"/>
    </source>
</evidence>
<dbReference type="Proteomes" id="UP000242814">
    <property type="component" value="Unassembled WGS sequence"/>
</dbReference>
<evidence type="ECO:0000313" key="12">
    <source>
        <dbReference type="Proteomes" id="UP000242814"/>
    </source>
</evidence>
<evidence type="ECO:0000256" key="3">
    <source>
        <dbReference type="ARBA" id="ARBA00014628"/>
    </source>
</evidence>
<dbReference type="InterPro" id="IPR036874">
    <property type="entry name" value="Carbonic_anhydrase_sf"/>
</dbReference>
<dbReference type="VEuPathDB" id="FungiDB:PADG_01697"/>